<dbReference type="GO" id="GO:0005788">
    <property type="term" value="C:endoplasmic reticulum lumen"/>
    <property type="evidence" value="ECO:0007669"/>
    <property type="project" value="UniProtKB-SubCell"/>
</dbReference>
<proteinExistence type="inferred from homology"/>
<dbReference type="Gene3D" id="3.40.30.10">
    <property type="entry name" value="Glutaredoxin"/>
    <property type="match status" value="3"/>
</dbReference>
<keyword evidence="13" id="KW-1185">Reference proteome</keyword>
<evidence type="ECO:0000256" key="7">
    <source>
        <dbReference type="ARBA" id="ARBA00023235"/>
    </source>
</evidence>
<comment type="catalytic activity">
    <reaction evidence="1">
        <text>Catalyzes the rearrangement of -S-S- bonds in proteins.</text>
        <dbReference type="EC" id="5.3.4.1"/>
    </reaction>
</comment>
<accession>A0A194X9D1</accession>
<evidence type="ECO:0000256" key="3">
    <source>
        <dbReference type="ARBA" id="ARBA00004319"/>
    </source>
</evidence>
<keyword evidence="8" id="KW-0676">Redox-active center</keyword>
<name>A0A194X9D1_MOLSC</name>
<comment type="function">
    <text evidence="2">Participates in the folding of proteins containing disulfide bonds, may be involved in glycosylation, prolyl hydroxylation and triglyceride transfer.</text>
</comment>
<feature type="domain" description="Thioredoxin" evidence="11">
    <location>
        <begin position="25"/>
        <end position="119"/>
    </location>
</feature>
<dbReference type="EC" id="5.3.4.1" evidence="5"/>
<dbReference type="GO" id="GO:0006457">
    <property type="term" value="P:protein folding"/>
    <property type="evidence" value="ECO:0007669"/>
    <property type="project" value="TreeGrafter"/>
</dbReference>
<comment type="subcellular location">
    <subcellularLocation>
        <location evidence="3">Endoplasmic reticulum lumen</location>
    </subcellularLocation>
</comment>
<evidence type="ECO:0000256" key="9">
    <source>
        <dbReference type="ARBA" id="ARBA00039846"/>
    </source>
</evidence>
<keyword evidence="10" id="KW-0732">Signal</keyword>
<evidence type="ECO:0000256" key="1">
    <source>
        <dbReference type="ARBA" id="ARBA00001182"/>
    </source>
</evidence>
<dbReference type="GO" id="GO:0034976">
    <property type="term" value="P:response to endoplasmic reticulum stress"/>
    <property type="evidence" value="ECO:0007669"/>
    <property type="project" value="TreeGrafter"/>
</dbReference>
<evidence type="ECO:0000313" key="12">
    <source>
        <dbReference type="EMBL" id="KUJ16392.1"/>
    </source>
</evidence>
<dbReference type="CDD" id="cd02981">
    <property type="entry name" value="PDI_b_family"/>
    <property type="match status" value="1"/>
</dbReference>
<dbReference type="CDD" id="cd02961">
    <property type="entry name" value="PDI_a_family"/>
    <property type="match status" value="1"/>
</dbReference>
<dbReference type="GeneID" id="28824798"/>
<evidence type="ECO:0000256" key="2">
    <source>
        <dbReference type="ARBA" id="ARBA00002692"/>
    </source>
</evidence>
<dbReference type="PANTHER" id="PTHR18929">
    <property type="entry name" value="PROTEIN DISULFIDE ISOMERASE"/>
    <property type="match status" value="1"/>
</dbReference>
<dbReference type="EMBL" id="KQ947416">
    <property type="protein sequence ID" value="KUJ16392.1"/>
    <property type="molecule type" value="Genomic_DNA"/>
</dbReference>
<evidence type="ECO:0000256" key="10">
    <source>
        <dbReference type="SAM" id="SignalP"/>
    </source>
</evidence>
<dbReference type="CDD" id="cd02982">
    <property type="entry name" value="PDI_b'_family"/>
    <property type="match status" value="1"/>
</dbReference>
<dbReference type="PANTHER" id="PTHR18929:SF132">
    <property type="entry name" value="PROTEIN DISULFIDE-ISOMERASE A3"/>
    <property type="match status" value="1"/>
</dbReference>
<dbReference type="Proteomes" id="UP000070700">
    <property type="component" value="Unassembled WGS sequence"/>
</dbReference>
<keyword evidence="6" id="KW-0256">Endoplasmic reticulum</keyword>
<evidence type="ECO:0000256" key="6">
    <source>
        <dbReference type="ARBA" id="ARBA00022824"/>
    </source>
</evidence>
<feature type="signal peptide" evidence="10">
    <location>
        <begin position="1"/>
        <end position="21"/>
    </location>
</feature>
<dbReference type="AlphaFoldDB" id="A0A194X9D1"/>
<dbReference type="RefSeq" id="XP_018070747.1">
    <property type="nucleotide sequence ID" value="XM_018215072.1"/>
</dbReference>
<evidence type="ECO:0000259" key="11">
    <source>
        <dbReference type="Pfam" id="PF00085"/>
    </source>
</evidence>
<dbReference type="Pfam" id="PF13848">
    <property type="entry name" value="Thioredoxin_6"/>
    <property type="match status" value="1"/>
</dbReference>
<evidence type="ECO:0000256" key="5">
    <source>
        <dbReference type="ARBA" id="ARBA00012723"/>
    </source>
</evidence>
<comment type="similarity">
    <text evidence="4">Belongs to the protein disulfide isomerase family.</text>
</comment>
<dbReference type="SUPFAM" id="SSF52833">
    <property type="entry name" value="Thioredoxin-like"/>
    <property type="match status" value="3"/>
</dbReference>
<dbReference type="GO" id="GO:0003756">
    <property type="term" value="F:protein disulfide isomerase activity"/>
    <property type="evidence" value="ECO:0007669"/>
    <property type="project" value="UniProtKB-EC"/>
</dbReference>
<organism evidence="12 13">
    <name type="scientific">Mollisia scopiformis</name>
    <name type="common">Conifer needle endophyte fungus</name>
    <name type="synonym">Phialocephala scopiformis</name>
    <dbReference type="NCBI Taxonomy" id="149040"/>
    <lineage>
        <taxon>Eukaryota</taxon>
        <taxon>Fungi</taxon>
        <taxon>Dikarya</taxon>
        <taxon>Ascomycota</taxon>
        <taxon>Pezizomycotina</taxon>
        <taxon>Leotiomycetes</taxon>
        <taxon>Helotiales</taxon>
        <taxon>Mollisiaceae</taxon>
        <taxon>Mollisia</taxon>
    </lineage>
</organism>
<evidence type="ECO:0000256" key="4">
    <source>
        <dbReference type="ARBA" id="ARBA00006347"/>
    </source>
</evidence>
<evidence type="ECO:0000256" key="8">
    <source>
        <dbReference type="ARBA" id="ARBA00023284"/>
    </source>
</evidence>
<keyword evidence="7" id="KW-0413">Isomerase</keyword>
<dbReference type="STRING" id="149040.A0A194X9D1"/>
<sequence length="357" mass="40890">MARRGLSFLVVVLSLCSFVMSSHLIQLDEENFESCVERTEFLIVSCEPCQDLIPELESAAESLSNRNIYLSEIDCTKDAKICSRYGVQSYPTIRIFRGLERTPARYRARQKAKQIVSHMIKQTLPLISEITTENIEEFRDFDTPFLIAYLDPSDTESLALFIQTAESPLHENFIFGTATNRSLFPSEESKERFIVLWNPLDEVPALYDGDFDVEKITKFAEEALESPLIPQFGMQKFAEYAQSGLPLALIFALTQHERTSLAQTFKPIVIKNKGKMNFATIDAVKLPFLAKPLGLDGKRWPAFVVHDIEDDETFVFDQEREIEGVGVEEFLERFWGKMEGKKERVRETEMSDAHDEL</sequence>
<feature type="chain" id="PRO_5008267999" description="Protein disulfide-isomerase" evidence="10">
    <location>
        <begin position="22"/>
        <end position="357"/>
    </location>
</feature>
<evidence type="ECO:0000313" key="13">
    <source>
        <dbReference type="Proteomes" id="UP000070700"/>
    </source>
</evidence>
<dbReference type="Pfam" id="PF00085">
    <property type="entry name" value="Thioredoxin"/>
    <property type="match status" value="1"/>
</dbReference>
<dbReference type="KEGG" id="psco:LY89DRAFT_685388"/>
<dbReference type="InParanoid" id="A0A194X9D1"/>
<dbReference type="InterPro" id="IPR036249">
    <property type="entry name" value="Thioredoxin-like_sf"/>
</dbReference>
<dbReference type="OrthoDB" id="427280at2759"/>
<dbReference type="InterPro" id="IPR013766">
    <property type="entry name" value="Thioredoxin_domain"/>
</dbReference>
<protein>
    <recommendedName>
        <fullName evidence="9">Protein disulfide-isomerase</fullName>
        <ecNumber evidence="5">5.3.4.1</ecNumber>
    </recommendedName>
</protein>
<gene>
    <name evidence="12" type="ORF">LY89DRAFT_685388</name>
</gene>
<reference evidence="12 13" key="1">
    <citation type="submission" date="2015-10" db="EMBL/GenBank/DDBJ databases">
        <title>Full genome of DAOMC 229536 Phialocephala scopiformis, a fungal endophyte of spruce producing the potent anti-insectan compound rugulosin.</title>
        <authorList>
            <consortium name="DOE Joint Genome Institute"/>
            <person name="Walker A.K."/>
            <person name="Frasz S.L."/>
            <person name="Seifert K.A."/>
            <person name="Miller J.D."/>
            <person name="Mondo S.J."/>
            <person name="Labutti K."/>
            <person name="Lipzen A."/>
            <person name="Dockter R."/>
            <person name="Kennedy M."/>
            <person name="Grigoriev I.V."/>
            <person name="Spatafora J.W."/>
        </authorList>
    </citation>
    <scope>NUCLEOTIDE SEQUENCE [LARGE SCALE GENOMIC DNA]</scope>
    <source>
        <strain evidence="12 13">CBS 120377</strain>
    </source>
</reference>